<dbReference type="CDD" id="cd00431">
    <property type="entry name" value="cysteine_hydrolases"/>
    <property type="match status" value="1"/>
</dbReference>
<organism evidence="3 4">
    <name type="scientific">Corallococcus praedator</name>
    <dbReference type="NCBI Taxonomy" id="2316724"/>
    <lineage>
        <taxon>Bacteria</taxon>
        <taxon>Pseudomonadati</taxon>
        <taxon>Myxococcota</taxon>
        <taxon>Myxococcia</taxon>
        <taxon>Myxococcales</taxon>
        <taxon>Cystobacterineae</taxon>
        <taxon>Myxococcaceae</taxon>
        <taxon>Corallococcus</taxon>
    </lineage>
</organism>
<dbReference type="SUPFAM" id="SSF52499">
    <property type="entry name" value="Isochorismatase-like hydrolases"/>
    <property type="match status" value="1"/>
</dbReference>
<dbReference type="GO" id="GO:0016787">
    <property type="term" value="F:hydrolase activity"/>
    <property type="evidence" value="ECO:0007669"/>
    <property type="project" value="UniProtKB-KW"/>
</dbReference>
<dbReference type="Proteomes" id="UP000278907">
    <property type="component" value="Unassembled WGS sequence"/>
</dbReference>
<comment type="caution">
    <text evidence="3">The sequence shown here is derived from an EMBL/GenBank/DDBJ whole genome shotgun (WGS) entry which is preliminary data.</text>
</comment>
<protein>
    <submittedName>
        <fullName evidence="3">Cysteine hydrolase</fullName>
    </submittedName>
</protein>
<keyword evidence="4" id="KW-1185">Reference proteome</keyword>
<dbReference type="Gene3D" id="3.40.50.850">
    <property type="entry name" value="Isochorismatase-like"/>
    <property type="match status" value="1"/>
</dbReference>
<dbReference type="PANTHER" id="PTHR43540:SF6">
    <property type="entry name" value="ISOCHORISMATASE-LIKE DOMAIN-CONTAINING PROTEIN"/>
    <property type="match status" value="1"/>
</dbReference>
<dbReference type="EMBL" id="RAWI01000061">
    <property type="protein sequence ID" value="RKI11574.1"/>
    <property type="molecule type" value="Genomic_DNA"/>
</dbReference>
<feature type="domain" description="Isochorismatase-like" evidence="2">
    <location>
        <begin position="20"/>
        <end position="185"/>
    </location>
</feature>
<name>A0ABX9QL01_9BACT</name>
<keyword evidence="1 3" id="KW-0378">Hydrolase</keyword>
<evidence type="ECO:0000256" key="1">
    <source>
        <dbReference type="ARBA" id="ARBA00022801"/>
    </source>
</evidence>
<sequence>MAKPRQAVRKRSTQERRSDTALLIIDVINDLDFPGGENVLPWALRMVERLGPFARKMRKAGVPVIYVNDNFDLWRSNFTDVYKHCTRRGSRGHAVARALKPLPGDYFILKPKHSAFFATSLVPLLEHLGTKKLLLAGIATNLCVFFSAHDAHMHEYKITVLSDCCCAESDKDHDLALDQLQRFLRVRVCRGDEVNPVRHSRRAPTRKPPTEWK</sequence>
<gene>
    <name evidence="3" type="ORF">D7Y13_10915</name>
</gene>
<dbReference type="PANTHER" id="PTHR43540">
    <property type="entry name" value="PEROXYUREIDOACRYLATE/UREIDOACRYLATE AMIDOHYDROLASE-RELATED"/>
    <property type="match status" value="1"/>
</dbReference>
<dbReference type="RefSeq" id="WP_120537530.1">
    <property type="nucleotide sequence ID" value="NZ_RAWI01000061.1"/>
</dbReference>
<reference evidence="3 4" key="1">
    <citation type="submission" date="2018-09" db="EMBL/GenBank/DDBJ databases">
        <authorList>
            <person name="Livingstone P.G."/>
            <person name="Whitworth D.E."/>
        </authorList>
    </citation>
    <scope>NUCLEOTIDE SEQUENCE [LARGE SCALE GENOMIC DNA]</scope>
    <source>
        <strain evidence="3 4">CA031B</strain>
    </source>
</reference>
<dbReference type="InterPro" id="IPR050272">
    <property type="entry name" value="Isochorismatase-like_hydrls"/>
</dbReference>
<accession>A0ABX9QL01</accession>
<evidence type="ECO:0000313" key="3">
    <source>
        <dbReference type="EMBL" id="RKI11574.1"/>
    </source>
</evidence>
<evidence type="ECO:0000313" key="4">
    <source>
        <dbReference type="Proteomes" id="UP000278907"/>
    </source>
</evidence>
<dbReference type="InterPro" id="IPR000868">
    <property type="entry name" value="Isochorismatase-like_dom"/>
</dbReference>
<evidence type="ECO:0000259" key="2">
    <source>
        <dbReference type="Pfam" id="PF00857"/>
    </source>
</evidence>
<dbReference type="InterPro" id="IPR036380">
    <property type="entry name" value="Isochorismatase-like_sf"/>
</dbReference>
<dbReference type="Pfam" id="PF00857">
    <property type="entry name" value="Isochorismatase"/>
    <property type="match status" value="1"/>
</dbReference>
<proteinExistence type="predicted"/>